<evidence type="ECO:0000313" key="6">
    <source>
        <dbReference type="Proteomes" id="UP000683925"/>
    </source>
</evidence>
<feature type="coiled-coil region" evidence="3">
    <location>
        <begin position="222"/>
        <end position="290"/>
    </location>
</feature>
<dbReference type="InterPro" id="IPR045081">
    <property type="entry name" value="AN32"/>
</dbReference>
<protein>
    <submittedName>
        <fullName evidence="5">Uncharacterized protein</fullName>
    </submittedName>
</protein>
<evidence type="ECO:0000256" key="3">
    <source>
        <dbReference type="SAM" id="Coils"/>
    </source>
</evidence>
<evidence type="ECO:0000256" key="2">
    <source>
        <dbReference type="ARBA" id="ARBA00022737"/>
    </source>
</evidence>
<keyword evidence="1" id="KW-0433">Leucine-rich repeat</keyword>
<dbReference type="InterPro" id="IPR001611">
    <property type="entry name" value="Leu-rich_rpt"/>
</dbReference>
<proteinExistence type="predicted"/>
<dbReference type="PANTHER" id="PTHR11375">
    <property type="entry name" value="ACIDIC LEUCINE-RICH NUCLEAR PHOSPHOPROTEIN 32"/>
    <property type="match status" value="1"/>
</dbReference>
<keyword evidence="6" id="KW-1185">Reference proteome</keyword>
<keyword evidence="2" id="KW-0677">Repeat</keyword>
<dbReference type="OMA" id="QSIETRM"/>
<feature type="region of interest" description="Disordered" evidence="4">
    <location>
        <begin position="182"/>
        <end position="215"/>
    </location>
</feature>
<evidence type="ECO:0000313" key="5">
    <source>
        <dbReference type="EMBL" id="CAD8132057.1"/>
    </source>
</evidence>
<dbReference type="AlphaFoldDB" id="A0A8S1RXL6"/>
<evidence type="ECO:0000256" key="1">
    <source>
        <dbReference type="ARBA" id="ARBA00022614"/>
    </source>
</evidence>
<gene>
    <name evidence="5" type="ORF">POCTA_138.1.T0030240</name>
</gene>
<feature type="compositionally biased region" description="Acidic residues" evidence="4">
    <location>
        <begin position="195"/>
        <end position="208"/>
    </location>
</feature>
<dbReference type="PROSITE" id="PS51450">
    <property type="entry name" value="LRR"/>
    <property type="match status" value="1"/>
</dbReference>
<reference evidence="5" key="1">
    <citation type="submission" date="2021-01" db="EMBL/GenBank/DDBJ databases">
        <authorList>
            <consortium name="Genoscope - CEA"/>
            <person name="William W."/>
        </authorList>
    </citation>
    <scope>NUCLEOTIDE SEQUENCE</scope>
</reference>
<dbReference type="GO" id="GO:0042393">
    <property type="term" value="F:histone binding"/>
    <property type="evidence" value="ECO:0007669"/>
    <property type="project" value="TreeGrafter"/>
</dbReference>
<comment type="caution">
    <text evidence="5">The sequence shown here is derived from an EMBL/GenBank/DDBJ whole genome shotgun (WGS) entry which is preliminary data.</text>
</comment>
<dbReference type="OrthoDB" id="305864at2759"/>
<dbReference type="PANTHER" id="PTHR11375:SF23">
    <property type="entry name" value="CHROMOSOME UNDETERMINED SCAFFOLD_118, WHOLE GENOME SHOTGUN SEQUENCE"/>
    <property type="match status" value="1"/>
</dbReference>
<sequence length="751" mass="88796">MKKKQTKKQKQQKKQTPLNSGQLIKLLDEQHKKGQYKEYPLYGLNFAKIPIITFTPEINKYLQKYPNETSIGFTKCYLNSLEGLEYPGEKVATIIMNYNNLKGDSLLKISKLFPNVTHLNLSHNQISKIEDLQHLKTFKKLEHLDLRFNPVKRYKDYRKIVFEQIPQLQLLDYDQDVDDSMDNSSRDNWLSSQVEESESEASFDDESSEDVKPKKKEMHNQYQYLLLELNRLNTKLLRIEEQQEQIKLQSSVPIQIKENDYDFISSIRSIEMMQDRYNHLSSQFEKLKNQMDQKVCLEDFVKYTSKIASEYATLQMLDLSIQSIETRMRFSSSDNQMKGSLVVQKVKQQNKQTQVYEYQHTIEQQLEERLNRFRELIISQVRQFCDQVQVSDMSKPFREQISNNVDNLHEKLHQVELFQMEIQRHLEAREFEKLIKKYIEVEERLSLVENHSKGLTSLIQALNQQKIKDEQEQKKKVKEKKIEDHLNQYLTIEDFHKHQQYIKEHYFTQVQGAQFLQRINESEDNIKNLFNKDIYDKLSLEIADLDEKFGIVVESLQNKINVQIQNQANKLSTFETSINSFMSKAEVIQMLDNPQAMMKVNSAVQNIQEKFKELYAKQIEILESSFKFTISNIQAANITENDKLNQNALLLKKCEQIKVALFEYFGQNNYQNYSQKKKQELYYQQSQQFKNSNRLESKFQNRPLSVGSRTTKLRRQSATPKVISASFSGSSAEPQFFQKVLQNPLVQKMKK</sequence>
<evidence type="ECO:0000256" key="4">
    <source>
        <dbReference type="SAM" id="MobiDB-lite"/>
    </source>
</evidence>
<dbReference type="Proteomes" id="UP000683925">
    <property type="component" value="Unassembled WGS sequence"/>
</dbReference>
<dbReference type="Pfam" id="PF14580">
    <property type="entry name" value="LRR_9"/>
    <property type="match status" value="1"/>
</dbReference>
<keyword evidence="3" id="KW-0175">Coiled coil</keyword>
<organism evidence="5 6">
    <name type="scientific">Paramecium octaurelia</name>
    <dbReference type="NCBI Taxonomy" id="43137"/>
    <lineage>
        <taxon>Eukaryota</taxon>
        <taxon>Sar</taxon>
        <taxon>Alveolata</taxon>
        <taxon>Ciliophora</taxon>
        <taxon>Intramacronucleata</taxon>
        <taxon>Oligohymenophorea</taxon>
        <taxon>Peniculida</taxon>
        <taxon>Parameciidae</taxon>
        <taxon>Paramecium</taxon>
    </lineage>
</organism>
<dbReference type="GO" id="GO:0005634">
    <property type="term" value="C:nucleus"/>
    <property type="evidence" value="ECO:0007669"/>
    <property type="project" value="TreeGrafter"/>
</dbReference>
<accession>A0A8S1RXL6</accession>
<name>A0A8S1RXL6_PAROT</name>
<dbReference type="EMBL" id="CAJJDP010000001">
    <property type="protein sequence ID" value="CAD8132057.1"/>
    <property type="molecule type" value="Genomic_DNA"/>
</dbReference>